<gene>
    <name evidence="1" type="ORF">RHMOL_Rhmol11G0209900</name>
</gene>
<accession>A0ACC0LUV4</accession>
<reference evidence="1" key="1">
    <citation type="submission" date="2022-02" db="EMBL/GenBank/DDBJ databases">
        <title>Plant Genome Project.</title>
        <authorList>
            <person name="Zhang R.-G."/>
        </authorList>
    </citation>
    <scope>NUCLEOTIDE SEQUENCE</scope>
    <source>
        <strain evidence="1">AT1</strain>
    </source>
</reference>
<keyword evidence="2" id="KW-1185">Reference proteome</keyword>
<comment type="caution">
    <text evidence="1">The sequence shown here is derived from an EMBL/GenBank/DDBJ whole genome shotgun (WGS) entry which is preliminary data.</text>
</comment>
<evidence type="ECO:0000313" key="2">
    <source>
        <dbReference type="Proteomes" id="UP001062846"/>
    </source>
</evidence>
<proteinExistence type="predicted"/>
<dbReference type="Proteomes" id="UP001062846">
    <property type="component" value="Chromosome 11"/>
</dbReference>
<organism evidence="1 2">
    <name type="scientific">Rhododendron molle</name>
    <name type="common">Chinese azalea</name>
    <name type="synonym">Azalea mollis</name>
    <dbReference type="NCBI Taxonomy" id="49168"/>
    <lineage>
        <taxon>Eukaryota</taxon>
        <taxon>Viridiplantae</taxon>
        <taxon>Streptophyta</taxon>
        <taxon>Embryophyta</taxon>
        <taxon>Tracheophyta</taxon>
        <taxon>Spermatophyta</taxon>
        <taxon>Magnoliopsida</taxon>
        <taxon>eudicotyledons</taxon>
        <taxon>Gunneridae</taxon>
        <taxon>Pentapetalae</taxon>
        <taxon>asterids</taxon>
        <taxon>Ericales</taxon>
        <taxon>Ericaceae</taxon>
        <taxon>Ericoideae</taxon>
        <taxon>Rhodoreae</taxon>
        <taxon>Rhododendron</taxon>
    </lineage>
</organism>
<evidence type="ECO:0000313" key="1">
    <source>
        <dbReference type="EMBL" id="KAI8532372.1"/>
    </source>
</evidence>
<name>A0ACC0LUV4_RHOML</name>
<protein>
    <submittedName>
        <fullName evidence="1">Uncharacterized protein</fullName>
    </submittedName>
</protein>
<sequence length="122" mass="14351">MCDQALSHEERRRKILEIEMFELRLHFENVTLECHEAKSNIGDLTLKQDKDTAELRKALGTNEIWTKEMEYRITHHDQQNPELVGSLKEFREAQIQNAGGNSLKKLQNRLRSLEQLHSQNVQ</sequence>
<dbReference type="EMBL" id="CM046398">
    <property type="protein sequence ID" value="KAI8532372.1"/>
    <property type="molecule type" value="Genomic_DNA"/>
</dbReference>